<feature type="domain" description="BD-FAE-like" evidence="3">
    <location>
        <begin position="149"/>
        <end position="353"/>
    </location>
</feature>
<dbReference type="Gene3D" id="3.40.50.1820">
    <property type="entry name" value="alpha/beta hydrolase"/>
    <property type="match status" value="1"/>
</dbReference>
<gene>
    <name evidence="4" type="ORF">UFOPK3376_01063</name>
</gene>
<dbReference type="PANTHER" id="PTHR48081:SF33">
    <property type="entry name" value="KYNURENINE FORMAMIDASE"/>
    <property type="match status" value="1"/>
</dbReference>
<evidence type="ECO:0000256" key="1">
    <source>
        <dbReference type="ARBA" id="ARBA00022801"/>
    </source>
</evidence>
<dbReference type="GO" id="GO:0016787">
    <property type="term" value="F:hydrolase activity"/>
    <property type="evidence" value="ECO:0007669"/>
    <property type="project" value="UniProtKB-KW"/>
</dbReference>
<dbReference type="EMBL" id="CAFBLP010000021">
    <property type="protein sequence ID" value="CAB4874865.1"/>
    <property type="molecule type" value="Genomic_DNA"/>
</dbReference>
<dbReference type="InterPro" id="IPR049492">
    <property type="entry name" value="BD-FAE-like_dom"/>
</dbReference>
<name>A0A6J7E0U4_9ZZZZ</name>
<dbReference type="PANTHER" id="PTHR48081">
    <property type="entry name" value="AB HYDROLASE SUPERFAMILY PROTEIN C4A8.06C"/>
    <property type="match status" value="1"/>
</dbReference>
<dbReference type="InterPro" id="IPR029058">
    <property type="entry name" value="AB_hydrolase_fold"/>
</dbReference>
<reference evidence="4" key="1">
    <citation type="submission" date="2020-05" db="EMBL/GenBank/DDBJ databases">
        <authorList>
            <person name="Chiriac C."/>
            <person name="Salcher M."/>
            <person name="Ghai R."/>
            <person name="Kavagutti S V."/>
        </authorList>
    </citation>
    <scope>NUCLEOTIDE SEQUENCE</scope>
</reference>
<accession>A0A6J7E0U4</accession>
<dbReference type="InterPro" id="IPR050300">
    <property type="entry name" value="GDXG_lipolytic_enzyme"/>
</dbReference>
<evidence type="ECO:0000313" key="4">
    <source>
        <dbReference type="EMBL" id="CAB4874865.1"/>
    </source>
</evidence>
<feature type="transmembrane region" description="Helical" evidence="2">
    <location>
        <begin position="71"/>
        <end position="87"/>
    </location>
</feature>
<feature type="transmembrane region" description="Helical" evidence="2">
    <location>
        <begin position="35"/>
        <end position="59"/>
    </location>
</feature>
<dbReference type="AlphaFoldDB" id="A0A6J7E0U4"/>
<protein>
    <submittedName>
        <fullName evidence="4">Unannotated protein</fullName>
    </submittedName>
</protein>
<evidence type="ECO:0000259" key="3">
    <source>
        <dbReference type="Pfam" id="PF20434"/>
    </source>
</evidence>
<proteinExistence type="predicted"/>
<keyword evidence="1" id="KW-0378">Hydrolase</keyword>
<sequence>MALVLFITGIAAALFTLLGISSPRRPYFLVPLTFFIAWLAGDLAMFHLVAQIIFTTVLVAQGAAAYTTGKVGLACMVASWVGLVLLLRRHRLAAAPLDAALATVLGPHEPSVAAEPVSLGTLLRPFVPSAKGVRIARDIVYGPHRRNRLDVFTPADGRTGCPVLLQIHGGAWIIGNKKQQAQPLMRHLARRGWVCVAINYRLSPRATFPEHLIDAKLALAWIREHIGEYGGDPSFLAVTGGSAGGHLSALVGLTANDPRFQPGFEHADTSVNACVPIYGVFDFLDRDGLHKGLMEPMLAKLVMKSRPGEATDAWHAASPLSQVRIDAPPFFIIQGGQDTLVWSEEARSFAEALGKVSTNAVAYAEIPFAQHAFDIMTTRRSVYAVRAITRFLDHARTGN</sequence>
<evidence type="ECO:0000256" key="2">
    <source>
        <dbReference type="SAM" id="Phobius"/>
    </source>
</evidence>
<dbReference type="SUPFAM" id="SSF53474">
    <property type="entry name" value="alpha/beta-Hydrolases"/>
    <property type="match status" value="1"/>
</dbReference>
<keyword evidence="2" id="KW-0472">Membrane</keyword>
<dbReference type="Pfam" id="PF20434">
    <property type="entry name" value="BD-FAE"/>
    <property type="match status" value="1"/>
</dbReference>
<organism evidence="4">
    <name type="scientific">freshwater metagenome</name>
    <dbReference type="NCBI Taxonomy" id="449393"/>
    <lineage>
        <taxon>unclassified sequences</taxon>
        <taxon>metagenomes</taxon>
        <taxon>ecological metagenomes</taxon>
    </lineage>
</organism>
<keyword evidence="2" id="KW-1133">Transmembrane helix</keyword>
<keyword evidence="2" id="KW-0812">Transmembrane</keyword>